<dbReference type="Pfam" id="PF10303">
    <property type="entry name" value="DUF2408"/>
    <property type="match status" value="2"/>
</dbReference>
<sequence>MADSPMYTAPVSGPEKPILEKLVSLRDKLLLLKQDKSTYVKSQDVLPLYEDIIEQVQLLNDARGSDHLVQNRVDAVLDDCLQLISLFFMAVGRNTELPAQYSMTSNIIRLCDHLKEAAFYSTRDLESIENTLRGMRRTLERDDDKHSPYLLARIKFRIEACDKLLHELRDFLSTLSPTMVPTWEKLVSILRALAALNTRSKYSQNDLYELRGQLHDMQKSMQDGKLPDEEGQVSDGQNLVVPLLQRCLRFSDLIEERQGTIDPRFQETYDKLIEIRSQLDRLTMTQAWSLRETDLFMWQRKLDRIDDSRQDGNFFDAEGRPADLHAQRTLLYLIRKGYALIYQLLIASEPVSEALLPVYNQLLTLRKCLVEVQKNGGVSNPRELYPYSMKLNSIDNMRVDGKFQVGKDIPEGQGSVNDLLAECYDMAYELRTAAEDAPEDEPEDD</sequence>
<accession>A0ABR0KEF4</accession>
<evidence type="ECO:0000313" key="1">
    <source>
        <dbReference type="EMBL" id="KAK5094461.1"/>
    </source>
</evidence>
<dbReference type="EMBL" id="JAVRRG010000034">
    <property type="protein sequence ID" value="KAK5094461.1"/>
    <property type="molecule type" value="Genomic_DNA"/>
</dbReference>
<organism evidence="1 2">
    <name type="scientific">Lithohypha guttulata</name>
    <dbReference type="NCBI Taxonomy" id="1690604"/>
    <lineage>
        <taxon>Eukaryota</taxon>
        <taxon>Fungi</taxon>
        <taxon>Dikarya</taxon>
        <taxon>Ascomycota</taxon>
        <taxon>Pezizomycotina</taxon>
        <taxon>Eurotiomycetes</taxon>
        <taxon>Chaetothyriomycetidae</taxon>
        <taxon>Chaetothyriales</taxon>
        <taxon>Trichomeriaceae</taxon>
        <taxon>Lithohypha</taxon>
    </lineage>
</organism>
<comment type="caution">
    <text evidence="1">The sequence shown here is derived from an EMBL/GenBank/DDBJ whole genome shotgun (WGS) entry which is preliminary data.</text>
</comment>
<reference evidence="1 2" key="1">
    <citation type="submission" date="2023-08" db="EMBL/GenBank/DDBJ databases">
        <title>Black Yeasts Isolated from many extreme environments.</title>
        <authorList>
            <person name="Coleine C."/>
            <person name="Stajich J.E."/>
            <person name="Selbmann L."/>
        </authorList>
    </citation>
    <scope>NUCLEOTIDE SEQUENCE [LARGE SCALE GENOMIC DNA]</scope>
    <source>
        <strain evidence="1 2">CCFEE 5885</strain>
    </source>
</reference>
<name>A0ABR0KEF4_9EURO</name>
<evidence type="ECO:0000313" key="2">
    <source>
        <dbReference type="Proteomes" id="UP001345013"/>
    </source>
</evidence>
<proteinExistence type="predicted"/>
<gene>
    <name evidence="1" type="ORF">LTR24_003616</name>
</gene>
<dbReference type="Proteomes" id="UP001345013">
    <property type="component" value="Unassembled WGS sequence"/>
</dbReference>
<dbReference type="PANTHER" id="PTHR28086:SF1">
    <property type="entry name" value="CU(2+) SUPPRESSING AND BLEOMYCIN SENSITIVE PROTEIN 1"/>
    <property type="match status" value="1"/>
</dbReference>
<dbReference type="PANTHER" id="PTHR28086">
    <property type="entry name" value="UPF0662 PROTEIN YPL260W"/>
    <property type="match status" value="1"/>
</dbReference>
<keyword evidence="2" id="KW-1185">Reference proteome</keyword>
<dbReference type="InterPro" id="IPR018810">
    <property type="entry name" value="UPF0662"/>
</dbReference>
<protein>
    <submittedName>
        <fullName evidence="1">Uncharacterized protein</fullName>
    </submittedName>
</protein>